<dbReference type="eggNOG" id="ENOG50348F1">
    <property type="taxonomic scope" value="Bacteria"/>
</dbReference>
<accession>E8MDK8</accession>
<gene>
    <name evidence="2" type="ORF">VISI1226_18381</name>
</gene>
<comment type="caution">
    <text evidence="2">The sequence shown here is derived from an EMBL/GenBank/DDBJ whole genome shotgun (WGS) entry which is preliminary data.</text>
</comment>
<evidence type="ECO:0000259" key="1">
    <source>
        <dbReference type="Pfam" id="PF24733"/>
    </source>
</evidence>
<dbReference type="EMBL" id="AEVT01000123">
    <property type="protein sequence ID" value="EGA67907.1"/>
    <property type="molecule type" value="Genomic_DNA"/>
</dbReference>
<name>E8MDK8_PHOS4</name>
<dbReference type="InterPro" id="IPR056101">
    <property type="entry name" value="DUF7684"/>
</dbReference>
<dbReference type="Proteomes" id="UP000006228">
    <property type="component" value="Unassembled WGS sequence"/>
</dbReference>
<organism evidence="2 3">
    <name type="scientific">Vibrio sinaloensis DSM 21326</name>
    <dbReference type="NCBI Taxonomy" id="945550"/>
    <lineage>
        <taxon>Bacteria</taxon>
        <taxon>Pseudomonadati</taxon>
        <taxon>Pseudomonadota</taxon>
        <taxon>Gammaproteobacteria</taxon>
        <taxon>Vibrionales</taxon>
        <taxon>Vibrionaceae</taxon>
        <taxon>Vibrio</taxon>
        <taxon>Vibrio oreintalis group</taxon>
    </lineage>
</organism>
<protein>
    <recommendedName>
        <fullName evidence="1">DUF7684 domain-containing protein</fullName>
    </recommendedName>
</protein>
<reference evidence="2 3" key="1">
    <citation type="journal article" date="2012" name="Int. J. Syst. Evol. Microbiol.">
        <title>Vibrio caribbeanicus sp. nov., isolated from the marine sponge Scleritoderma cyanea.</title>
        <authorList>
            <person name="Hoffmann M."/>
            <person name="Monday S.R."/>
            <person name="Allard M.W."/>
            <person name="Strain E.A."/>
            <person name="Whittaker P."/>
            <person name="Naum M."/>
            <person name="McCarthy P.J."/>
            <person name="Lopez J.V."/>
            <person name="Fischer M."/>
            <person name="Brown E.W."/>
        </authorList>
    </citation>
    <scope>NUCLEOTIDE SEQUENCE [LARGE SCALE GENOMIC DNA]</scope>
    <source>
        <strain evidence="3">DSMZ 21326</strain>
    </source>
</reference>
<dbReference type="GeneID" id="95571614"/>
<sequence>MEYLHLKKDASHIPALQVGKFRCIIVAEEAVAESWQSKLSSWLVEGGCLYALAWGVNASSWDTSIDIANITYVGDSDLNDANLVVTTWHDDEPLSEVFWFAKHLALHPYYELRDTVVVHISSGEPRKQEFVELLKNA</sequence>
<dbReference type="OrthoDB" id="7471151at2"/>
<dbReference type="AlphaFoldDB" id="E8MDK8"/>
<dbReference type="RefSeq" id="WP_008081713.1">
    <property type="nucleotide sequence ID" value="NZ_AEVT01000123.1"/>
</dbReference>
<evidence type="ECO:0000313" key="3">
    <source>
        <dbReference type="Proteomes" id="UP000006228"/>
    </source>
</evidence>
<evidence type="ECO:0000313" key="2">
    <source>
        <dbReference type="EMBL" id="EGA67907.1"/>
    </source>
</evidence>
<feature type="domain" description="DUF7684" evidence="1">
    <location>
        <begin position="1"/>
        <end position="134"/>
    </location>
</feature>
<dbReference type="Pfam" id="PF24733">
    <property type="entry name" value="DUF7684"/>
    <property type="match status" value="1"/>
</dbReference>
<proteinExistence type="predicted"/>